<keyword evidence="3" id="KW-0862">Zinc</keyword>
<dbReference type="InterPro" id="IPR052355">
    <property type="entry name" value="CENP-V-like"/>
</dbReference>
<comment type="similarity">
    <text evidence="1">Belongs to the Gfa family.</text>
</comment>
<name>A0ABR2W3L1_9FUNG</name>
<evidence type="ECO:0000313" key="5">
    <source>
        <dbReference type="EMBL" id="KAK9718813.1"/>
    </source>
</evidence>
<evidence type="ECO:0000256" key="2">
    <source>
        <dbReference type="ARBA" id="ARBA00022723"/>
    </source>
</evidence>
<dbReference type="PROSITE" id="PS51891">
    <property type="entry name" value="CENP_V_GFA"/>
    <property type="match status" value="1"/>
</dbReference>
<dbReference type="Pfam" id="PF04828">
    <property type="entry name" value="GFA"/>
    <property type="match status" value="1"/>
</dbReference>
<organism evidence="5 6">
    <name type="scientific">Basidiobolus ranarum</name>
    <dbReference type="NCBI Taxonomy" id="34480"/>
    <lineage>
        <taxon>Eukaryota</taxon>
        <taxon>Fungi</taxon>
        <taxon>Fungi incertae sedis</taxon>
        <taxon>Zoopagomycota</taxon>
        <taxon>Entomophthoromycotina</taxon>
        <taxon>Basidiobolomycetes</taxon>
        <taxon>Basidiobolales</taxon>
        <taxon>Basidiobolaceae</taxon>
        <taxon>Basidiobolus</taxon>
    </lineage>
</organism>
<evidence type="ECO:0000259" key="4">
    <source>
        <dbReference type="PROSITE" id="PS51891"/>
    </source>
</evidence>
<protein>
    <recommendedName>
        <fullName evidence="4">CENP-V/GFA domain-containing protein</fullName>
    </recommendedName>
</protein>
<keyword evidence="2" id="KW-0479">Metal-binding</keyword>
<evidence type="ECO:0000256" key="3">
    <source>
        <dbReference type="ARBA" id="ARBA00022833"/>
    </source>
</evidence>
<gene>
    <name evidence="5" type="ORF">K7432_005213</name>
</gene>
<reference evidence="5 6" key="1">
    <citation type="submission" date="2023-04" db="EMBL/GenBank/DDBJ databases">
        <title>Genome of Basidiobolus ranarum AG-B5.</title>
        <authorList>
            <person name="Stajich J.E."/>
            <person name="Carter-House D."/>
            <person name="Gryganskyi A."/>
        </authorList>
    </citation>
    <scope>NUCLEOTIDE SEQUENCE [LARGE SCALE GENOMIC DNA]</scope>
    <source>
        <strain evidence="5 6">AG-B5</strain>
    </source>
</reference>
<dbReference type="PANTHER" id="PTHR28620:SF1">
    <property type="entry name" value="CENP-V_GFA DOMAIN-CONTAINING PROTEIN"/>
    <property type="match status" value="1"/>
</dbReference>
<dbReference type="InterPro" id="IPR006913">
    <property type="entry name" value="CENP-V/GFA"/>
</dbReference>
<dbReference type="PANTHER" id="PTHR28620">
    <property type="entry name" value="CENTROMERE PROTEIN V"/>
    <property type="match status" value="1"/>
</dbReference>
<dbReference type="Proteomes" id="UP001479436">
    <property type="component" value="Unassembled WGS sequence"/>
</dbReference>
<dbReference type="Gene3D" id="2.170.150.70">
    <property type="match status" value="1"/>
</dbReference>
<dbReference type="SUPFAM" id="SSF51316">
    <property type="entry name" value="Mss4-like"/>
    <property type="match status" value="1"/>
</dbReference>
<dbReference type="EMBL" id="JASJQH010007075">
    <property type="protein sequence ID" value="KAK9718813.1"/>
    <property type="molecule type" value="Genomic_DNA"/>
</dbReference>
<proteinExistence type="inferred from homology"/>
<evidence type="ECO:0000256" key="1">
    <source>
        <dbReference type="ARBA" id="ARBA00005495"/>
    </source>
</evidence>
<comment type="caution">
    <text evidence="5">The sequence shown here is derived from an EMBL/GenBank/DDBJ whole genome shotgun (WGS) entry which is preliminary data.</text>
</comment>
<evidence type="ECO:0000313" key="6">
    <source>
        <dbReference type="Proteomes" id="UP001479436"/>
    </source>
</evidence>
<keyword evidence="6" id="KW-1185">Reference proteome</keyword>
<feature type="domain" description="CENP-V/GFA" evidence="4">
    <location>
        <begin position="8"/>
        <end position="121"/>
    </location>
</feature>
<accession>A0ABR2W3L1</accession>
<sequence>MSTELISSRGSCHCGKVEFTVLIPKEITAIDCNCSICMKKGGPHLIVGQSKFHLNPNSTEYLSKYQFGTRVAQHFFCKICGVHPYSIPRSNPDGFDINVSCLENLDQLKVTVDPFDGQNWEQQRSLEHLSAE</sequence>
<dbReference type="InterPro" id="IPR011057">
    <property type="entry name" value="Mss4-like_sf"/>
</dbReference>